<protein>
    <submittedName>
        <fullName evidence="1">Uncharacterized protein</fullName>
    </submittedName>
</protein>
<dbReference type="EMBL" id="AAOW01000004">
    <property type="protein sequence ID" value="EAR62086.1"/>
    <property type="molecule type" value="Genomic_DNA"/>
</dbReference>
<accession>A0A7U8C7H5</accession>
<dbReference type="Proteomes" id="UP000002171">
    <property type="component" value="Unassembled WGS sequence"/>
</dbReference>
<keyword evidence="2" id="KW-1185">Reference proteome</keyword>
<reference evidence="1 2" key="1">
    <citation type="submission" date="2006-02" db="EMBL/GenBank/DDBJ databases">
        <authorList>
            <person name="Pinhassi J."/>
            <person name="Pedros-Alio C."/>
            <person name="Ferriera S."/>
            <person name="Johnson J."/>
            <person name="Kravitz S."/>
            <person name="Halpern A."/>
            <person name="Remington K."/>
            <person name="Beeson K."/>
            <person name="Tran B."/>
            <person name="Rogers Y.-H."/>
            <person name="Friedman R."/>
            <person name="Venter J.C."/>
        </authorList>
    </citation>
    <scope>NUCLEOTIDE SEQUENCE [LARGE SCALE GENOMIC DNA]</scope>
    <source>
        <strain evidence="1 2">MED92</strain>
    </source>
</reference>
<comment type="caution">
    <text evidence="1">The sequence shown here is derived from an EMBL/GenBank/DDBJ whole genome shotgun (WGS) entry which is preliminary data.</text>
</comment>
<gene>
    <name evidence="1" type="ORF">MED92_10284</name>
</gene>
<sequence length="39" mass="3949">MGTFVFNPGFKVVNISSGDLSTHGYATGLSGIFAAIIAS</sequence>
<organism evidence="1 2">
    <name type="scientific">Neptuniibacter caesariensis</name>
    <dbReference type="NCBI Taxonomy" id="207954"/>
    <lineage>
        <taxon>Bacteria</taxon>
        <taxon>Pseudomonadati</taxon>
        <taxon>Pseudomonadota</taxon>
        <taxon>Gammaproteobacteria</taxon>
        <taxon>Oceanospirillales</taxon>
        <taxon>Oceanospirillaceae</taxon>
        <taxon>Neptuniibacter</taxon>
    </lineage>
</organism>
<evidence type="ECO:0000313" key="2">
    <source>
        <dbReference type="Proteomes" id="UP000002171"/>
    </source>
</evidence>
<proteinExistence type="predicted"/>
<dbReference type="AlphaFoldDB" id="A0A7U8C7H5"/>
<evidence type="ECO:0000313" key="1">
    <source>
        <dbReference type="EMBL" id="EAR62086.1"/>
    </source>
</evidence>
<name>A0A7U8C7H5_NEPCE</name>